<organism evidence="1">
    <name type="scientific">Siphoviridae sp. ctNEy24</name>
    <dbReference type="NCBI Taxonomy" id="2825466"/>
    <lineage>
        <taxon>Viruses</taxon>
        <taxon>Duplodnaviria</taxon>
        <taxon>Heunggongvirae</taxon>
        <taxon>Uroviricota</taxon>
        <taxon>Caudoviricetes</taxon>
    </lineage>
</organism>
<name>A0A8S5U0P5_9CAUD</name>
<sequence>MANTVYANKVIEAKAKDLLTTQINARSMMTIDDSLVASAGMTKTINTYTYSGVAEALGVGVGSTAGSRGSIAYVGNDYTVKLIQ</sequence>
<proteinExistence type="predicted"/>
<evidence type="ECO:0000313" key="1">
    <source>
        <dbReference type="EMBL" id="DAF87986.1"/>
    </source>
</evidence>
<reference evidence="1" key="1">
    <citation type="journal article" date="2021" name="Proc. Natl. Acad. Sci. U.S.A.">
        <title>A Catalog of Tens of Thousands of Viruses from Human Metagenomes Reveals Hidden Associations with Chronic Diseases.</title>
        <authorList>
            <person name="Tisza M.J."/>
            <person name="Buck C.B."/>
        </authorList>
    </citation>
    <scope>NUCLEOTIDE SEQUENCE</scope>
    <source>
        <strain evidence="1">CtNEy24</strain>
    </source>
</reference>
<protein>
    <submittedName>
        <fullName evidence="1">Uncharacterized protein</fullName>
    </submittedName>
</protein>
<dbReference type="EMBL" id="BK015974">
    <property type="protein sequence ID" value="DAF87986.1"/>
    <property type="molecule type" value="Genomic_DNA"/>
</dbReference>
<accession>A0A8S5U0P5</accession>